<dbReference type="EMBL" id="JAJNDB010000005">
    <property type="protein sequence ID" value="MCD2196260.1"/>
    <property type="molecule type" value="Genomic_DNA"/>
</dbReference>
<gene>
    <name evidence="1" type="ORF">LQ327_23065</name>
</gene>
<keyword evidence="2" id="KW-1185">Reference proteome</keyword>
<dbReference type="Proteomes" id="UP001199469">
    <property type="component" value="Unassembled WGS sequence"/>
</dbReference>
<name>A0ABS8PDA6_9PSEU</name>
<evidence type="ECO:0000313" key="1">
    <source>
        <dbReference type="EMBL" id="MCD2196260.1"/>
    </source>
</evidence>
<protein>
    <submittedName>
        <fullName evidence="1">ANTAR domain-containing protein</fullName>
    </submittedName>
</protein>
<dbReference type="Gene3D" id="1.10.10.10">
    <property type="entry name" value="Winged helix-like DNA-binding domain superfamily/Winged helix DNA-binding domain"/>
    <property type="match status" value="1"/>
</dbReference>
<sequence length="64" mass="6472">MVDPPEPVLANEARVAAAAGVVMDALGLPAGRAFEWIMDGSSLTGIPVLELADLVVLEAGRTGA</sequence>
<organism evidence="1 2">
    <name type="scientific">Actinomycetospora endophytica</name>
    <dbReference type="NCBI Taxonomy" id="2291215"/>
    <lineage>
        <taxon>Bacteria</taxon>
        <taxon>Bacillati</taxon>
        <taxon>Actinomycetota</taxon>
        <taxon>Actinomycetes</taxon>
        <taxon>Pseudonocardiales</taxon>
        <taxon>Pseudonocardiaceae</taxon>
        <taxon>Actinomycetospora</taxon>
    </lineage>
</organism>
<evidence type="ECO:0000313" key="2">
    <source>
        <dbReference type="Proteomes" id="UP001199469"/>
    </source>
</evidence>
<dbReference type="RefSeq" id="WP_230738113.1">
    <property type="nucleotide sequence ID" value="NZ_JAJNDB010000005.1"/>
</dbReference>
<proteinExistence type="predicted"/>
<comment type="caution">
    <text evidence="1">The sequence shown here is derived from an EMBL/GenBank/DDBJ whole genome shotgun (WGS) entry which is preliminary data.</text>
</comment>
<accession>A0ABS8PDA6</accession>
<dbReference type="InterPro" id="IPR036388">
    <property type="entry name" value="WH-like_DNA-bd_sf"/>
</dbReference>
<reference evidence="1 2" key="1">
    <citation type="submission" date="2021-11" db="EMBL/GenBank/DDBJ databases">
        <title>Draft genome sequence of Actinomycetospora sp. SF1 isolated from the rhizosphere soil.</title>
        <authorList>
            <person name="Duangmal K."/>
            <person name="Chantavorakit T."/>
        </authorList>
    </citation>
    <scope>NUCLEOTIDE SEQUENCE [LARGE SCALE GENOMIC DNA]</scope>
    <source>
        <strain evidence="1 2">TBRC 5722</strain>
    </source>
</reference>